<sequence>MNLPVLTVMMPAMSLPTQHIDFIRLRCNQLRRLSPGLNRCCLVMITVSVTVSLFACLPAIAIDREDVSLLIHQLNANTRSERVQAERQLVDLGEEILPLVKQFRKTNPELDFQLQTLQRKIQAETAARALKGTLISFPSKKPITLREAVQLIHAQSEIDVIVAPSVEEVVVQIAEEKQSFWSAIDSLSKSGDLGWLHENHSLLFSPRALLKHGAKDYPTCFRVAAVHQIPRQLFRGRNRDTLTNIGFRIDVEPHIEPFFVRIHDQDFRLTSSNQEALLPFSPDAKRVVERGANPWFEFSISFLNNNPITSEIVDVDGKGELFCSARQQLLRRSLASQSKVAEPVQSFSVQEQSDSIVVDIALLMDEGIQQLDSHQLALLHRNAWLVVENQQRIEPIRKEVLRIEGLKHSVQLTFPKPESDLDQIEFQYLYPEFLTTTSFEFSVKGIEYRRR</sequence>
<accession>A0A517QIM4</accession>
<evidence type="ECO:0000313" key="3">
    <source>
        <dbReference type="Proteomes" id="UP000315724"/>
    </source>
</evidence>
<dbReference type="KEGG" id="tpol:Mal48_07330"/>
<keyword evidence="1" id="KW-0472">Membrane</keyword>
<dbReference type="EMBL" id="CP036267">
    <property type="protein sequence ID" value="QDT31499.1"/>
    <property type="molecule type" value="Genomic_DNA"/>
</dbReference>
<protein>
    <submittedName>
        <fullName evidence="2">Uncharacterized protein</fullName>
    </submittedName>
</protein>
<keyword evidence="1" id="KW-0812">Transmembrane</keyword>
<evidence type="ECO:0000256" key="1">
    <source>
        <dbReference type="SAM" id="Phobius"/>
    </source>
</evidence>
<gene>
    <name evidence="2" type="ORF">Mal48_07330</name>
</gene>
<organism evidence="2 3">
    <name type="scientific">Thalassoglobus polymorphus</name>
    <dbReference type="NCBI Taxonomy" id="2527994"/>
    <lineage>
        <taxon>Bacteria</taxon>
        <taxon>Pseudomonadati</taxon>
        <taxon>Planctomycetota</taxon>
        <taxon>Planctomycetia</taxon>
        <taxon>Planctomycetales</taxon>
        <taxon>Planctomycetaceae</taxon>
        <taxon>Thalassoglobus</taxon>
    </lineage>
</organism>
<keyword evidence="1" id="KW-1133">Transmembrane helix</keyword>
<name>A0A517QIM4_9PLAN</name>
<reference evidence="2 3" key="1">
    <citation type="submission" date="2019-02" db="EMBL/GenBank/DDBJ databases">
        <title>Deep-cultivation of Planctomycetes and their phenomic and genomic characterization uncovers novel biology.</title>
        <authorList>
            <person name="Wiegand S."/>
            <person name="Jogler M."/>
            <person name="Boedeker C."/>
            <person name="Pinto D."/>
            <person name="Vollmers J."/>
            <person name="Rivas-Marin E."/>
            <person name="Kohn T."/>
            <person name="Peeters S.H."/>
            <person name="Heuer A."/>
            <person name="Rast P."/>
            <person name="Oberbeckmann S."/>
            <person name="Bunk B."/>
            <person name="Jeske O."/>
            <person name="Meyerdierks A."/>
            <person name="Storesund J.E."/>
            <person name="Kallscheuer N."/>
            <person name="Luecker S."/>
            <person name="Lage O.M."/>
            <person name="Pohl T."/>
            <person name="Merkel B.J."/>
            <person name="Hornburger P."/>
            <person name="Mueller R.-W."/>
            <person name="Bruemmer F."/>
            <person name="Labrenz M."/>
            <person name="Spormann A.M."/>
            <person name="Op den Camp H."/>
            <person name="Overmann J."/>
            <person name="Amann R."/>
            <person name="Jetten M.S.M."/>
            <person name="Mascher T."/>
            <person name="Medema M.H."/>
            <person name="Devos D.P."/>
            <person name="Kaster A.-K."/>
            <person name="Ovreas L."/>
            <person name="Rohde M."/>
            <person name="Galperin M.Y."/>
            <person name="Jogler C."/>
        </authorList>
    </citation>
    <scope>NUCLEOTIDE SEQUENCE [LARGE SCALE GENOMIC DNA]</scope>
    <source>
        <strain evidence="2 3">Mal48</strain>
    </source>
</reference>
<dbReference type="AlphaFoldDB" id="A0A517QIM4"/>
<dbReference type="Proteomes" id="UP000315724">
    <property type="component" value="Chromosome"/>
</dbReference>
<keyword evidence="3" id="KW-1185">Reference proteome</keyword>
<evidence type="ECO:0000313" key="2">
    <source>
        <dbReference type="EMBL" id="QDT31499.1"/>
    </source>
</evidence>
<feature type="transmembrane region" description="Helical" evidence="1">
    <location>
        <begin position="40"/>
        <end position="62"/>
    </location>
</feature>
<proteinExistence type="predicted"/>